<comment type="caution">
    <text evidence="2">The sequence shown here is derived from an EMBL/GenBank/DDBJ whole genome shotgun (WGS) entry which is preliminary data.</text>
</comment>
<feature type="compositionally biased region" description="Gly residues" evidence="1">
    <location>
        <begin position="68"/>
        <end position="94"/>
    </location>
</feature>
<proteinExistence type="predicted"/>
<feature type="non-terminal residue" evidence="2">
    <location>
        <position position="115"/>
    </location>
</feature>
<feature type="compositionally biased region" description="Gly residues" evidence="1">
    <location>
        <begin position="101"/>
        <end position="115"/>
    </location>
</feature>
<dbReference type="EMBL" id="CAJVCH010529631">
    <property type="protein sequence ID" value="CAG7823474.1"/>
    <property type="molecule type" value="Genomic_DNA"/>
</dbReference>
<gene>
    <name evidence="2" type="ORF">AFUS01_LOCUS33689</name>
</gene>
<evidence type="ECO:0000313" key="2">
    <source>
        <dbReference type="EMBL" id="CAG7823474.1"/>
    </source>
</evidence>
<keyword evidence="3" id="KW-1185">Reference proteome</keyword>
<reference evidence="2" key="1">
    <citation type="submission" date="2021-06" db="EMBL/GenBank/DDBJ databases">
        <authorList>
            <person name="Hodson N. C."/>
            <person name="Mongue J. A."/>
            <person name="Jaron S. K."/>
        </authorList>
    </citation>
    <scope>NUCLEOTIDE SEQUENCE</scope>
</reference>
<protein>
    <submittedName>
        <fullName evidence="2">Uncharacterized protein</fullName>
    </submittedName>
</protein>
<sequence>MHSWTRDNDPAIPTDFDIPAIIRSAFEETCNPHIAVNAFNACGIWCVVTGGPNRGMIRFEENGSSDDNGGGNDGNGGGGNHGGGDGYGGGGGNDGNDDDGGNGGGGDGYGGGGGG</sequence>
<evidence type="ECO:0000256" key="1">
    <source>
        <dbReference type="SAM" id="MobiDB-lite"/>
    </source>
</evidence>
<accession>A0A8J2LIE9</accession>
<feature type="region of interest" description="Disordered" evidence="1">
    <location>
        <begin position="55"/>
        <end position="115"/>
    </location>
</feature>
<dbReference type="AlphaFoldDB" id="A0A8J2LIE9"/>
<name>A0A8J2LIE9_9HEXA</name>
<organism evidence="2 3">
    <name type="scientific">Allacma fusca</name>
    <dbReference type="NCBI Taxonomy" id="39272"/>
    <lineage>
        <taxon>Eukaryota</taxon>
        <taxon>Metazoa</taxon>
        <taxon>Ecdysozoa</taxon>
        <taxon>Arthropoda</taxon>
        <taxon>Hexapoda</taxon>
        <taxon>Collembola</taxon>
        <taxon>Symphypleona</taxon>
        <taxon>Sminthuridae</taxon>
        <taxon>Allacma</taxon>
    </lineage>
</organism>
<evidence type="ECO:0000313" key="3">
    <source>
        <dbReference type="Proteomes" id="UP000708208"/>
    </source>
</evidence>
<dbReference type="Proteomes" id="UP000708208">
    <property type="component" value="Unassembled WGS sequence"/>
</dbReference>